<dbReference type="InterPro" id="IPR036631">
    <property type="entry name" value="MGMT_N_sf"/>
</dbReference>
<evidence type="ECO:0000256" key="8">
    <source>
        <dbReference type="ARBA" id="ARBA00049348"/>
    </source>
</evidence>
<keyword evidence="4 9" id="KW-0489">Methyltransferase</keyword>
<dbReference type="Gene3D" id="1.10.10.10">
    <property type="entry name" value="Winged helix-like DNA-binding domain superfamily/Winged helix DNA-binding domain"/>
    <property type="match status" value="1"/>
</dbReference>
<evidence type="ECO:0000256" key="4">
    <source>
        <dbReference type="ARBA" id="ARBA00022603"/>
    </source>
</evidence>
<organism evidence="12 17">
    <name type="scientific">Phocaeicola plebeius</name>
    <dbReference type="NCBI Taxonomy" id="310297"/>
    <lineage>
        <taxon>Bacteria</taxon>
        <taxon>Pseudomonadati</taxon>
        <taxon>Bacteroidota</taxon>
        <taxon>Bacteroidia</taxon>
        <taxon>Bacteroidales</taxon>
        <taxon>Bacteroidaceae</taxon>
        <taxon>Phocaeicola</taxon>
    </lineage>
</organism>
<proteinExistence type="inferred from homology"/>
<dbReference type="EMBL" id="QRUY01000004">
    <property type="protein sequence ID" value="RGS09769.1"/>
    <property type="molecule type" value="Genomic_DNA"/>
</dbReference>
<comment type="miscellaneous">
    <text evidence="9">This enzyme catalyzes only one turnover and therefore is not strictly catalytic. According to one definition, an enzyme is a biocatalyst that acts repeatedly and over many reaction cycles.</text>
</comment>
<comment type="caution">
    <text evidence="12">The sequence shown here is derived from an EMBL/GenBank/DDBJ whole genome shotgun (WGS) entry which is preliminary data.</text>
</comment>
<dbReference type="Proteomes" id="UP000285750">
    <property type="component" value="Unassembled WGS sequence"/>
</dbReference>
<dbReference type="HAMAP" id="MF_00772">
    <property type="entry name" value="OGT"/>
    <property type="match status" value="1"/>
</dbReference>
<dbReference type="SUPFAM" id="SSF46767">
    <property type="entry name" value="Methylated DNA-protein cysteine methyltransferase, C-terminal domain"/>
    <property type="match status" value="1"/>
</dbReference>
<protein>
    <recommendedName>
        <fullName evidence="9">Methylated-DNA--protein-cysteine methyltransferase</fullName>
        <ecNumber evidence="9">2.1.1.63</ecNumber>
    </recommendedName>
    <alternativeName>
        <fullName evidence="9">6-O-methylguanine-DNA methyltransferase</fullName>
        <shortName evidence="9">MGMT</shortName>
    </alternativeName>
    <alternativeName>
        <fullName evidence="9">O-6-methylguanine-DNA-alkyltransferase</fullName>
    </alternativeName>
</protein>
<feature type="domain" description="Methylguanine DNA methyltransferase ribonuclease-like" evidence="11">
    <location>
        <begin position="7"/>
        <end position="72"/>
    </location>
</feature>
<dbReference type="NCBIfam" id="TIGR00589">
    <property type="entry name" value="ogt"/>
    <property type="match status" value="1"/>
</dbReference>
<evidence type="ECO:0000313" key="15">
    <source>
        <dbReference type="EMBL" id="RHM97668.1"/>
    </source>
</evidence>
<dbReference type="EMBL" id="QSTF01000002">
    <property type="protein sequence ID" value="RGM42920.1"/>
    <property type="molecule type" value="Genomic_DNA"/>
</dbReference>
<dbReference type="InterPro" id="IPR014048">
    <property type="entry name" value="MethylDNA_cys_MeTrfase_DNA-bd"/>
</dbReference>
<dbReference type="Proteomes" id="UP000260862">
    <property type="component" value="Unassembled WGS sequence"/>
</dbReference>
<dbReference type="CDD" id="cd06445">
    <property type="entry name" value="ATase"/>
    <property type="match status" value="1"/>
</dbReference>
<feature type="active site" description="Nucleophile; methyl group acceptor" evidence="9">
    <location>
        <position position="134"/>
    </location>
</feature>
<dbReference type="InterPro" id="IPR001497">
    <property type="entry name" value="MethylDNA_cys_MeTrfase_AS"/>
</dbReference>
<evidence type="ECO:0000259" key="10">
    <source>
        <dbReference type="Pfam" id="PF01035"/>
    </source>
</evidence>
<dbReference type="RefSeq" id="WP_117672451.1">
    <property type="nucleotide sequence ID" value="NZ_CABOGR010000012.1"/>
</dbReference>
<evidence type="ECO:0000256" key="1">
    <source>
        <dbReference type="ARBA" id="ARBA00001286"/>
    </source>
</evidence>
<gene>
    <name evidence="14" type="ORF">DWY14_02820</name>
    <name evidence="15" type="ORF">DWZ34_07265</name>
    <name evidence="13" type="ORF">DXC17_01430</name>
    <name evidence="12" type="ORF">DXD04_08060</name>
</gene>
<dbReference type="AlphaFoldDB" id="A0A3E4N2I2"/>
<comment type="similarity">
    <text evidence="2 9">Belongs to the MGMT family.</text>
</comment>
<evidence type="ECO:0000256" key="2">
    <source>
        <dbReference type="ARBA" id="ARBA00008711"/>
    </source>
</evidence>
<keyword evidence="17" id="KW-1185">Reference proteome</keyword>
<keyword evidence="5 9" id="KW-0808">Transferase</keyword>
<dbReference type="InterPro" id="IPR036388">
    <property type="entry name" value="WH-like_DNA-bd_sf"/>
</dbReference>
<dbReference type="InterPro" id="IPR036217">
    <property type="entry name" value="MethylDNA_cys_MeTrfase_DNAb"/>
</dbReference>
<keyword evidence="6 9" id="KW-0227">DNA damage</keyword>
<dbReference type="GO" id="GO:0032259">
    <property type="term" value="P:methylation"/>
    <property type="evidence" value="ECO:0007669"/>
    <property type="project" value="UniProtKB-KW"/>
</dbReference>
<comment type="catalytic activity">
    <reaction evidence="8 9">
        <text>a 6-O-methyl-2'-deoxyguanosine in DNA + L-cysteinyl-[protein] = S-methyl-L-cysteinyl-[protein] + a 2'-deoxyguanosine in DNA</text>
        <dbReference type="Rhea" id="RHEA:24000"/>
        <dbReference type="Rhea" id="RHEA-COMP:10131"/>
        <dbReference type="Rhea" id="RHEA-COMP:10132"/>
        <dbReference type="Rhea" id="RHEA-COMP:11367"/>
        <dbReference type="Rhea" id="RHEA-COMP:11368"/>
        <dbReference type="ChEBI" id="CHEBI:29950"/>
        <dbReference type="ChEBI" id="CHEBI:82612"/>
        <dbReference type="ChEBI" id="CHEBI:85445"/>
        <dbReference type="ChEBI" id="CHEBI:85448"/>
        <dbReference type="EC" id="2.1.1.63"/>
    </reaction>
</comment>
<accession>A0A3E4N2I2</accession>
<sequence length="168" mass="18641">MTFTCHYDSPLGGITLAATESGLCGLWFDGQKYFGHGLKEEAMTKETPLLLQTRQWLDVYFSGQQPDFCPPLQPSGTHFQQTVWQILSTIPYGETRTYKDIAMETARRLGRPHMAAQAVGNAIGHNPISILIPCHRIVGSNGSLTGYAGGISRKQSLLDIEHIPYYIK</sequence>
<reference evidence="16 17" key="1">
    <citation type="submission" date="2018-08" db="EMBL/GenBank/DDBJ databases">
        <title>A genome reference for cultivated species of the human gut microbiota.</title>
        <authorList>
            <person name="Zou Y."/>
            <person name="Xue W."/>
            <person name="Luo G."/>
        </authorList>
    </citation>
    <scope>NUCLEOTIDE SEQUENCE [LARGE SCALE GENOMIC DNA]</scope>
    <source>
        <strain evidence="14 19">AF24-16AC</strain>
        <strain evidence="15 18">AF31-28B-AC</strain>
        <strain evidence="13 16">OM08-14</strain>
        <strain evidence="12 17">TF10-3AC</strain>
    </source>
</reference>
<dbReference type="EMBL" id="QSQT01000012">
    <property type="protein sequence ID" value="RGK56187.1"/>
    <property type="molecule type" value="Genomic_DNA"/>
</dbReference>
<evidence type="ECO:0000313" key="18">
    <source>
        <dbReference type="Proteomes" id="UP000285109"/>
    </source>
</evidence>
<evidence type="ECO:0000313" key="19">
    <source>
        <dbReference type="Proteomes" id="UP000285750"/>
    </source>
</evidence>
<dbReference type="SUPFAM" id="SSF53155">
    <property type="entry name" value="Methylated DNA-protein cysteine methyltransferase domain"/>
    <property type="match status" value="1"/>
</dbReference>
<keyword evidence="7 9" id="KW-0234">DNA repair</keyword>
<dbReference type="GO" id="GO:0006307">
    <property type="term" value="P:DNA alkylation repair"/>
    <property type="evidence" value="ECO:0007669"/>
    <property type="project" value="UniProtKB-UniRule"/>
</dbReference>
<evidence type="ECO:0000313" key="17">
    <source>
        <dbReference type="Proteomes" id="UP000260862"/>
    </source>
</evidence>
<evidence type="ECO:0000313" key="16">
    <source>
        <dbReference type="Proteomes" id="UP000260780"/>
    </source>
</evidence>
<evidence type="ECO:0000313" key="12">
    <source>
        <dbReference type="EMBL" id="RGK56187.1"/>
    </source>
</evidence>
<dbReference type="Pfam" id="PF02870">
    <property type="entry name" value="Methyltransf_1N"/>
    <property type="match status" value="1"/>
</dbReference>
<evidence type="ECO:0000256" key="9">
    <source>
        <dbReference type="HAMAP-Rule" id="MF_00772"/>
    </source>
</evidence>
<dbReference type="Gene3D" id="3.30.160.70">
    <property type="entry name" value="Methylated DNA-protein cysteine methyltransferase domain"/>
    <property type="match status" value="1"/>
</dbReference>
<keyword evidence="3 9" id="KW-0963">Cytoplasm</keyword>
<dbReference type="PANTHER" id="PTHR10815:SF5">
    <property type="entry name" value="METHYLATED-DNA--PROTEIN-CYSTEINE METHYLTRANSFERASE"/>
    <property type="match status" value="1"/>
</dbReference>
<evidence type="ECO:0000313" key="14">
    <source>
        <dbReference type="EMBL" id="RGS09769.1"/>
    </source>
</evidence>
<evidence type="ECO:0000256" key="5">
    <source>
        <dbReference type="ARBA" id="ARBA00022679"/>
    </source>
</evidence>
<dbReference type="InterPro" id="IPR008332">
    <property type="entry name" value="MethylG_MeTrfase_N"/>
</dbReference>
<evidence type="ECO:0000259" key="11">
    <source>
        <dbReference type="Pfam" id="PF02870"/>
    </source>
</evidence>
<dbReference type="PROSITE" id="PS00374">
    <property type="entry name" value="MGMT"/>
    <property type="match status" value="1"/>
</dbReference>
<dbReference type="Proteomes" id="UP000285109">
    <property type="component" value="Unassembled WGS sequence"/>
</dbReference>
<comment type="function">
    <text evidence="9">Involved in the cellular defense against the biological effects of O6-methylguanine (O6-MeG) and O4-methylthymine (O4-MeT) in DNA. Repairs the methylated nucleobase in DNA by stoichiometrically transferring the methyl group to a cysteine residue in the enzyme. This is a suicide reaction: the enzyme is irreversibly inactivated.</text>
</comment>
<dbReference type="PANTHER" id="PTHR10815">
    <property type="entry name" value="METHYLATED-DNA--PROTEIN-CYSTEINE METHYLTRANSFERASE"/>
    <property type="match status" value="1"/>
</dbReference>
<feature type="domain" description="Methylated-DNA-[protein]-cysteine S-methyltransferase DNA binding" evidence="10">
    <location>
        <begin position="79"/>
        <end position="162"/>
    </location>
</feature>
<dbReference type="EC" id="2.1.1.63" evidence="9"/>
<dbReference type="Proteomes" id="UP000260780">
    <property type="component" value="Unassembled WGS sequence"/>
</dbReference>
<dbReference type="EMBL" id="QRQK01000011">
    <property type="protein sequence ID" value="RHM97668.1"/>
    <property type="molecule type" value="Genomic_DNA"/>
</dbReference>
<evidence type="ECO:0000256" key="3">
    <source>
        <dbReference type="ARBA" id="ARBA00022490"/>
    </source>
</evidence>
<dbReference type="GO" id="GO:0005737">
    <property type="term" value="C:cytoplasm"/>
    <property type="evidence" value="ECO:0007669"/>
    <property type="project" value="UniProtKB-SubCell"/>
</dbReference>
<evidence type="ECO:0000256" key="6">
    <source>
        <dbReference type="ARBA" id="ARBA00022763"/>
    </source>
</evidence>
<name>A0A3E4N2I2_9BACT</name>
<dbReference type="FunFam" id="1.10.10.10:FF:000214">
    <property type="entry name" value="Methylated-DNA--protein-cysteine methyltransferase"/>
    <property type="match status" value="1"/>
</dbReference>
<comment type="catalytic activity">
    <reaction evidence="1 9">
        <text>a 4-O-methyl-thymidine in DNA + L-cysteinyl-[protein] = a thymidine in DNA + S-methyl-L-cysteinyl-[protein]</text>
        <dbReference type="Rhea" id="RHEA:53428"/>
        <dbReference type="Rhea" id="RHEA-COMP:10131"/>
        <dbReference type="Rhea" id="RHEA-COMP:10132"/>
        <dbReference type="Rhea" id="RHEA-COMP:13555"/>
        <dbReference type="Rhea" id="RHEA-COMP:13556"/>
        <dbReference type="ChEBI" id="CHEBI:29950"/>
        <dbReference type="ChEBI" id="CHEBI:82612"/>
        <dbReference type="ChEBI" id="CHEBI:137386"/>
        <dbReference type="ChEBI" id="CHEBI:137387"/>
        <dbReference type="EC" id="2.1.1.63"/>
    </reaction>
</comment>
<dbReference type="GO" id="GO:0003908">
    <property type="term" value="F:methylated-DNA-[protein]-cysteine S-methyltransferase activity"/>
    <property type="evidence" value="ECO:0007669"/>
    <property type="project" value="UniProtKB-UniRule"/>
</dbReference>
<evidence type="ECO:0000256" key="7">
    <source>
        <dbReference type="ARBA" id="ARBA00023204"/>
    </source>
</evidence>
<dbReference type="InterPro" id="IPR023546">
    <property type="entry name" value="MGMT"/>
</dbReference>
<dbReference type="Pfam" id="PF01035">
    <property type="entry name" value="DNA_binding_1"/>
    <property type="match status" value="1"/>
</dbReference>
<evidence type="ECO:0000313" key="13">
    <source>
        <dbReference type="EMBL" id="RGM42920.1"/>
    </source>
</evidence>
<comment type="subcellular location">
    <subcellularLocation>
        <location evidence="9">Cytoplasm</location>
    </subcellularLocation>
</comment>